<feature type="domain" description="Cation/H+ exchanger transmembrane" evidence="8">
    <location>
        <begin position="26"/>
        <end position="393"/>
    </location>
</feature>
<evidence type="ECO:0000313" key="10">
    <source>
        <dbReference type="EMBL" id="QJE98312.1"/>
    </source>
</evidence>
<keyword evidence="11" id="KW-1185">Reference proteome</keyword>
<dbReference type="Gene3D" id="1.20.1530.20">
    <property type="match status" value="1"/>
</dbReference>
<dbReference type="GO" id="GO:0016020">
    <property type="term" value="C:membrane"/>
    <property type="evidence" value="ECO:0007669"/>
    <property type="project" value="UniProtKB-SubCell"/>
</dbReference>
<dbReference type="Pfam" id="PF02254">
    <property type="entry name" value="TrkA_N"/>
    <property type="match status" value="1"/>
</dbReference>
<dbReference type="SUPFAM" id="SSF51735">
    <property type="entry name" value="NAD(P)-binding Rossmann-fold domains"/>
    <property type="match status" value="1"/>
</dbReference>
<dbReference type="Proteomes" id="UP000501812">
    <property type="component" value="Chromosome"/>
</dbReference>
<organism evidence="10 11">
    <name type="scientific">Luteolibacter luteus</name>
    <dbReference type="NCBI Taxonomy" id="2728835"/>
    <lineage>
        <taxon>Bacteria</taxon>
        <taxon>Pseudomonadati</taxon>
        <taxon>Verrucomicrobiota</taxon>
        <taxon>Verrucomicrobiia</taxon>
        <taxon>Verrucomicrobiales</taxon>
        <taxon>Verrucomicrobiaceae</taxon>
        <taxon>Luteolibacter</taxon>
    </lineage>
</organism>
<evidence type="ECO:0000256" key="6">
    <source>
        <dbReference type="ARBA" id="ARBA00023136"/>
    </source>
</evidence>
<dbReference type="Gene3D" id="3.40.50.720">
    <property type="entry name" value="NAD(P)-binding Rossmann-like Domain"/>
    <property type="match status" value="1"/>
</dbReference>
<accession>A0A858RN63</accession>
<keyword evidence="6 7" id="KW-0472">Membrane</keyword>
<keyword evidence="3" id="KW-0813">Transport</keyword>
<dbReference type="Pfam" id="PF00999">
    <property type="entry name" value="Na_H_Exchanger"/>
    <property type="match status" value="1"/>
</dbReference>
<sequence>MLAFSLLAAGAADVSPLFGVLSMVLLLAVLMSLLLAKLKQNFLIGYLICGIIIANTSLLGSFGTHNTEMDGVIAHLAEMGVILLMFTLGVEFSLGEFKHLWRVSLIGGGIQVGTISAIGGAIAWFCGIRPPAEVVVLAVSVALSSTAVAMKSFQDMGQPNNPSARTALAIALFDDIVVILFLLILPGLYGKGEGSVAAEIAIAVGKGILFLGGTLLLGRYGITPLLHAVARTRSGELFTLSVVALCSGVAVLGALLGLSPALGAFAAGLVVSESIYRHRIMADIMPFKDLFLAIFFVSVGLQINLGAMMSDWVRILGFSILILLVKGTIAFSVARLFKLPLRPALLTGAALSSSGEFSLVLLGKAADYRPADPYVQQLLLCCAALTMAVVPLLMRGSGRFGHVLEKAGFFTAKKKPVAENLTPTHVIKEISDHAVICGYGPVGKALNEALKRSGVDTLIMELNSDTVRALKAAGQPVLFADASHPEALELAGIGRARMVAFTFPAVELTKSAVPHVREHNPSIVIFGRAKFAAEIAELEELEIKVIHDERESAISMIDAARSVYQRVDLSDEDIREIVDGGK</sequence>
<evidence type="ECO:0008006" key="12">
    <source>
        <dbReference type="Google" id="ProtNLM"/>
    </source>
</evidence>
<evidence type="ECO:0000256" key="4">
    <source>
        <dbReference type="ARBA" id="ARBA00022692"/>
    </source>
</evidence>
<dbReference type="GO" id="GO:1902600">
    <property type="term" value="P:proton transmembrane transport"/>
    <property type="evidence" value="ECO:0007669"/>
    <property type="project" value="InterPro"/>
</dbReference>
<feature type="transmembrane region" description="Helical" evidence="7">
    <location>
        <begin position="106"/>
        <end position="128"/>
    </location>
</feature>
<comment type="subcellular location">
    <subcellularLocation>
        <location evidence="1">Membrane</location>
        <topology evidence="1">Multi-pass membrane protein</topology>
    </subcellularLocation>
</comment>
<evidence type="ECO:0000256" key="7">
    <source>
        <dbReference type="SAM" id="Phobius"/>
    </source>
</evidence>
<dbReference type="InterPro" id="IPR003148">
    <property type="entry name" value="RCK_N"/>
</dbReference>
<gene>
    <name evidence="10" type="ORF">HHL09_21855</name>
</gene>
<evidence type="ECO:0000256" key="3">
    <source>
        <dbReference type="ARBA" id="ARBA00022448"/>
    </source>
</evidence>
<evidence type="ECO:0000259" key="9">
    <source>
        <dbReference type="Pfam" id="PF02254"/>
    </source>
</evidence>
<dbReference type="RefSeq" id="WP_169456771.1">
    <property type="nucleotide sequence ID" value="NZ_CP051774.1"/>
</dbReference>
<feature type="transmembrane region" description="Helical" evidence="7">
    <location>
        <begin position="43"/>
        <end position="60"/>
    </location>
</feature>
<dbReference type="PANTHER" id="PTHR42751:SF3">
    <property type="entry name" value="SODIUM_GLUTAMATE SYMPORTER"/>
    <property type="match status" value="1"/>
</dbReference>
<dbReference type="GO" id="GO:0006813">
    <property type="term" value="P:potassium ion transport"/>
    <property type="evidence" value="ECO:0007669"/>
    <property type="project" value="InterPro"/>
</dbReference>
<evidence type="ECO:0000256" key="5">
    <source>
        <dbReference type="ARBA" id="ARBA00022989"/>
    </source>
</evidence>
<dbReference type="InterPro" id="IPR038770">
    <property type="entry name" value="Na+/solute_symporter_sf"/>
</dbReference>
<evidence type="ECO:0000256" key="2">
    <source>
        <dbReference type="ARBA" id="ARBA00005551"/>
    </source>
</evidence>
<keyword evidence="5 7" id="KW-1133">Transmembrane helix</keyword>
<dbReference type="InterPro" id="IPR036291">
    <property type="entry name" value="NAD(P)-bd_dom_sf"/>
</dbReference>
<evidence type="ECO:0000256" key="1">
    <source>
        <dbReference type="ARBA" id="ARBA00004141"/>
    </source>
</evidence>
<dbReference type="PANTHER" id="PTHR42751">
    <property type="entry name" value="SODIUM/HYDROGEN EXCHANGER FAMILY/TRKA DOMAIN PROTEIN"/>
    <property type="match status" value="1"/>
</dbReference>
<dbReference type="InterPro" id="IPR006153">
    <property type="entry name" value="Cation/H_exchanger_TM"/>
</dbReference>
<dbReference type="GO" id="GO:0015297">
    <property type="term" value="F:antiporter activity"/>
    <property type="evidence" value="ECO:0007669"/>
    <property type="project" value="InterPro"/>
</dbReference>
<evidence type="ECO:0000259" key="8">
    <source>
        <dbReference type="Pfam" id="PF00999"/>
    </source>
</evidence>
<proteinExistence type="inferred from homology"/>
<feature type="transmembrane region" description="Helical" evidence="7">
    <location>
        <begin position="72"/>
        <end position="94"/>
    </location>
</feature>
<keyword evidence="4 7" id="KW-0812">Transmembrane</keyword>
<evidence type="ECO:0000313" key="11">
    <source>
        <dbReference type="Proteomes" id="UP000501812"/>
    </source>
</evidence>
<reference evidence="10 11" key="1">
    <citation type="submission" date="2020-04" db="EMBL/GenBank/DDBJ databases">
        <title>Luteolibacter sp. G-1-1-1 isolated from soil.</title>
        <authorList>
            <person name="Dahal R.H."/>
        </authorList>
    </citation>
    <scope>NUCLEOTIDE SEQUENCE [LARGE SCALE GENOMIC DNA]</scope>
    <source>
        <strain evidence="10 11">G-1-1-1</strain>
    </source>
</reference>
<feature type="transmembrane region" description="Helical" evidence="7">
    <location>
        <begin position="16"/>
        <end position="36"/>
    </location>
</feature>
<feature type="transmembrane region" description="Helical" evidence="7">
    <location>
        <begin position="237"/>
        <end position="255"/>
    </location>
</feature>
<feature type="transmembrane region" description="Helical" evidence="7">
    <location>
        <begin position="166"/>
        <end position="189"/>
    </location>
</feature>
<dbReference type="EMBL" id="CP051774">
    <property type="protein sequence ID" value="QJE98312.1"/>
    <property type="molecule type" value="Genomic_DNA"/>
</dbReference>
<protein>
    <recommendedName>
        <fullName evidence="12">RCK N-terminal domain-containing protein</fullName>
    </recommendedName>
</protein>
<name>A0A858RN63_9BACT</name>
<feature type="transmembrane region" description="Helical" evidence="7">
    <location>
        <begin position="315"/>
        <end position="337"/>
    </location>
</feature>
<feature type="transmembrane region" description="Helical" evidence="7">
    <location>
        <begin position="134"/>
        <end position="154"/>
    </location>
</feature>
<feature type="transmembrane region" description="Helical" evidence="7">
    <location>
        <begin position="290"/>
        <end position="309"/>
    </location>
</feature>
<feature type="domain" description="RCK N-terminal" evidence="9">
    <location>
        <begin position="435"/>
        <end position="545"/>
    </location>
</feature>
<comment type="similarity">
    <text evidence="2">Belongs to the monovalent cation:proton antiporter 2 (CPA2) transporter (TC 2.A.37) family.</text>
</comment>
<dbReference type="AlphaFoldDB" id="A0A858RN63"/>
<dbReference type="KEGG" id="luo:HHL09_21855"/>